<accession>A0A9P5SQ16</accession>
<organism evidence="2 3">
    <name type="scientific">Podila minutissima</name>
    <dbReference type="NCBI Taxonomy" id="64525"/>
    <lineage>
        <taxon>Eukaryota</taxon>
        <taxon>Fungi</taxon>
        <taxon>Fungi incertae sedis</taxon>
        <taxon>Mucoromycota</taxon>
        <taxon>Mortierellomycotina</taxon>
        <taxon>Mortierellomycetes</taxon>
        <taxon>Mortierellales</taxon>
        <taxon>Mortierellaceae</taxon>
        <taxon>Podila</taxon>
    </lineage>
</organism>
<dbReference type="Gene3D" id="3.90.180.10">
    <property type="entry name" value="Medium-chain alcohol dehydrogenases, catalytic domain"/>
    <property type="match status" value="1"/>
</dbReference>
<dbReference type="InterPro" id="IPR011032">
    <property type="entry name" value="GroES-like_sf"/>
</dbReference>
<dbReference type="SUPFAM" id="SSF51735">
    <property type="entry name" value="NAD(P)-binding Rossmann-fold domains"/>
    <property type="match status" value="1"/>
</dbReference>
<dbReference type="InterPro" id="IPR036291">
    <property type="entry name" value="NAD(P)-bd_dom_sf"/>
</dbReference>
<dbReference type="InterPro" id="IPR013149">
    <property type="entry name" value="ADH-like_C"/>
</dbReference>
<sequence length="272" mass="29758">MAPINNTRILRAKYATDHALTIDNFKQDTAQLDTTLQAGEILVSTLNQVITGFGLGEVIESKDPDFPRGAIVLGSNLPWESDRLGDARNPKIPICAYLNVLGVTGLTAWAAVDTIVKKFKKDQIVYISSAPGIWGNLQWDPVGTFFAILAKCEGAFMVGCAGSDDKVQYFLENIGLDACFNYKTQDARAELAKAAPQGLDIHIDLVGNETLDIALEKIKDNGLVVVVGNFESAAGKAEYVFKNMMQIIFKALRVEGFAVFQHLHRYPDFGPM</sequence>
<proteinExistence type="predicted"/>
<keyword evidence="3" id="KW-1185">Reference proteome</keyword>
<evidence type="ECO:0000313" key="2">
    <source>
        <dbReference type="EMBL" id="KAF9332140.1"/>
    </source>
</evidence>
<dbReference type="SUPFAM" id="SSF50129">
    <property type="entry name" value="GroES-like"/>
    <property type="match status" value="1"/>
</dbReference>
<dbReference type="PANTHER" id="PTHR43205">
    <property type="entry name" value="PROSTAGLANDIN REDUCTASE"/>
    <property type="match status" value="1"/>
</dbReference>
<feature type="domain" description="Alcohol dehydrogenase-like C-terminal" evidence="1">
    <location>
        <begin position="141"/>
        <end position="266"/>
    </location>
</feature>
<evidence type="ECO:0000259" key="1">
    <source>
        <dbReference type="Pfam" id="PF00107"/>
    </source>
</evidence>
<name>A0A9P5SQ16_9FUNG</name>
<dbReference type="Pfam" id="PF00107">
    <property type="entry name" value="ADH_zinc_N"/>
    <property type="match status" value="1"/>
</dbReference>
<comment type="caution">
    <text evidence="2">The sequence shown here is derived from an EMBL/GenBank/DDBJ whole genome shotgun (WGS) entry which is preliminary data.</text>
</comment>
<dbReference type="Proteomes" id="UP000696485">
    <property type="component" value="Unassembled WGS sequence"/>
</dbReference>
<protein>
    <recommendedName>
        <fullName evidence="1">Alcohol dehydrogenase-like C-terminal domain-containing protein</fullName>
    </recommendedName>
</protein>
<dbReference type="InterPro" id="IPR045010">
    <property type="entry name" value="MDR_fam"/>
</dbReference>
<dbReference type="AlphaFoldDB" id="A0A9P5SQ16"/>
<dbReference type="GO" id="GO:0016628">
    <property type="term" value="F:oxidoreductase activity, acting on the CH-CH group of donors, NAD or NADP as acceptor"/>
    <property type="evidence" value="ECO:0007669"/>
    <property type="project" value="InterPro"/>
</dbReference>
<reference evidence="2" key="1">
    <citation type="journal article" date="2020" name="Fungal Divers.">
        <title>Resolving the Mortierellaceae phylogeny through synthesis of multi-gene phylogenetics and phylogenomics.</title>
        <authorList>
            <person name="Vandepol N."/>
            <person name="Liber J."/>
            <person name="Desiro A."/>
            <person name="Na H."/>
            <person name="Kennedy M."/>
            <person name="Barry K."/>
            <person name="Grigoriev I.V."/>
            <person name="Miller A.N."/>
            <person name="O'Donnell K."/>
            <person name="Stajich J.E."/>
            <person name="Bonito G."/>
        </authorList>
    </citation>
    <scope>NUCLEOTIDE SEQUENCE</scope>
    <source>
        <strain evidence="2">NVP1</strain>
    </source>
</reference>
<gene>
    <name evidence="2" type="ORF">BG006_004984</name>
</gene>
<dbReference type="Gene3D" id="3.40.50.720">
    <property type="entry name" value="NAD(P)-binding Rossmann-like Domain"/>
    <property type="match status" value="1"/>
</dbReference>
<dbReference type="PANTHER" id="PTHR43205:SF7">
    <property type="entry name" value="PROSTAGLANDIN REDUCTASE 1"/>
    <property type="match status" value="1"/>
</dbReference>
<evidence type="ECO:0000313" key="3">
    <source>
        <dbReference type="Proteomes" id="UP000696485"/>
    </source>
</evidence>
<dbReference type="EMBL" id="JAAAUY010000279">
    <property type="protein sequence ID" value="KAF9332140.1"/>
    <property type="molecule type" value="Genomic_DNA"/>
</dbReference>